<comment type="caution">
    <text evidence="2">The sequence shown here is derived from an EMBL/GenBank/DDBJ whole genome shotgun (WGS) entry which is preliminary data.</text>
</comment>
<sequence length="190" mass="21556">MGFLILKINQLSLQFLYMAEEVNTQNQGEVAPESFNPVQDKPAAVIEPPLESVPISDVVQNPAPDLNSDSSPSSEIQISPEIKTETIQPEASIESPVEFKQEQYSWPMPPSSSHMKELWLKFREKVIERKSKKLEKIMSLAVKKRQITNDDVQKLLNISDATATRYLKELVRQGRLRQSIAGRGSFYELI</sequence>
<dbReference type="EMBL" id="MGJP01000063">
    <property type="protein sequence ID" value="OGN08405.1"/>
    <property type="molecule type" value="Genomic_DNA"/>
</dbReference>
<organism evidence="2 3">
    <name type="scientific">Candidatus Yanofskybacteria bacterium RIFCSPHIGHO2_02_FULL_41_11</name>
    <dbReference type="NCBI Taxonomy" id="1802675"/>
    <lineage>
        <taxon>Bacteria</taxon>
        <taxon>Candidatus Yanofskyibacteriota</taxon>
    </lineage>
</organism>
<dbReference type="SUPFAM" id="SSF46785">
    <property type="entry name" value="Winged helix' DNA-binding domain"/>
    <property type="match status" value="1"/>
</dbReference>
<gene>
    <name evidence="2" type="ORF">A3J46_06775</name>
</gene>
<dbReference type="Pfam" id="PF13412">
    <property type="entry name" value="HTH_24"/>
    <property type="match status" value="1"/>
</dbReference>
<feature type="region of interest" description="Disordered" evidence="1">
    <location>
        <begin position="56"/>
        <end position="76"/>
    </location>
</feature>
<accession>A0A1F8F5H4</accession>
<evidence type="ECO:0000256" key="1">
    <source>
        <dbReference type="SAM" id="MobiDB-lite"/>
    </source>
</evidence>
<proteinExistence type="predicted"/>
<reference evidence="2 3" key="1">
    <citation type="journal article" date="2016" name="Nat. Commun.">
        <title>Thousands of microbial genomes shed light on interconnected biogeochemical processes in an aquifer system.</title>
        <authorList>
            <person name="Anantharaman K."/>
            <person name="Brown C.T."/>
            <person name="Hug L.A."/>
            <person name="Sharon I."/>
            <person name="Castelle C.J."/>
            <person name="Probst A.J."/>
            <person name="Thomas B.C."/>
            <person name="Singh A."/>
            <person name="Wilkins M.J."/>
            <person name="Karaoz U."/>
            <person name="Brodie E.L."/>
            <person name="Williams K.H."/>
            <person name="Hubbard S.S."/>
            <person name="Banfield J.F."/>
        </authorList>
    </citation>
    <scope>NUCLEOTIDE SEQUENCE [LARGE SCALE GENOMIC DNA]</scope>
</reference>
<evidence type="ECO:0000313" key="2">
    <source>
        <dbReference type="EMBL" id="OGN08405.1"/>
    </source>
</evidence>
<dbReference type="AlphaFoldDB" id="A0A1F8F5H4"/>
<dbReference type="Proteomes" id="UP000177167">
    <property type="component" value="Unassembled WGS sequence"/>
</dbReference>
<dbReference type="InterPro" id="IPR036390">
    <property type="entry name" value="WH_DNA-bd_sf"/>
</dbReference>
<evidence type="ECO:0000313" key="3">
    <source>
        <dbReference type="Proteomes" id="UP000177167"/>
    </source>
</evidence>
<dbReference type="InterPro" id="IPR036388">
    <property type="entry name" value="WH-like_DNA-bd_sf"/>
</dbReference>
<name>A0A1F8F5H4_9BACT</name>
<protein>
    <submittedName>
        <fullName evidence="2">Uncharacterized protein</fullName>
    </submittedName>
</protein>
<dbReference type="Gene3D" id="1.10.10.10">
    <property type="entry name" value="Winged helix-like DNA-binding domain superfamily/Winged helix DNA-binding domain"/>
    <property type="match status" value="1"/>
</dbReference>